<dbReference type="Pfam" id="PF08240">
    <property type="entry name" value="ADH_N"/>
    <property type="match status" value="1"/>
</dbReference>
<dbReference type="InterPro" id="IPR013149">
    <property type="entry name" value="ADH-like_C"/>
</dbReference>
<dbReference type="SUPFAM" id="SSF51735">
    <property type="entry name" value="NAD(P)-binding Rossmann-fold domains"/>
    <property type="match status" value="1"/>
</dbReference>
<evidence type="ECO:0000313" key="2">
    <source>
        <dbReference type="EMBL" id="PYZ97424.1"/>
    </source>
</evidence>
<dbReference type="InterPro" id="IPR013154">
    <property type="entry name" value="ADH-like_N"/>
</dbReference>
<dbReference type="PANTHER" id="PTHR45033:SF3">
    <property type="entry name" value="DEHYDROGENASE, PUTATIVE (AFU_ORTHOLOGUE AFUA_2G13270)-RELATED"/>
    <property type="match status" value="1"/>
</dbReference>
<dbReference type="RefSeq" id="WP_110516490.1">
    <property type="nucleotide sequence ID" value="NZ_PDOF01000001.1"/>
</dbReference>
<dbReference type="InterPro" id="IPR052711">
    <property type="entry name" value="Zinc_ADH-like"/>
</dbReference>
<dbReference type="AlphaFoldDB" id="A0A2W0H6D4"/>
<dbReference type="InterPro" id="IPR036291">
    <property type="entry name" value="NAD(P)-bd_dom_sf"/>
</dbReference>
<dbReference type="SMART" id="SM00829">
    <property type="entry name" value="PKS_ER"/>
    <property type="match status" value="1"/>
</dbReference>
<reference evidence="2 3" key="1">
    <citation type="submission" date="2017-10" db="EMBL/GenBank/DDBJ databases">
        <title>Bacillus sp. nov., a halophilic bacterium isolated from a Yangshapao Lake.</title>
        <authorList>
            <person name="Wang H."/>
        </authorList>
    </citation>
    <scope>NUCLEOTIDE SEQUENCE [LARGE SCALE GENOMIC DNA]</scope>
    <source>
        <strain evidence="2 3">YSP-3</strain>
    </source>
</reference>
<dbReference type="OrthoDB" id="9787435at2"/>
<dbReference type="Pfam" id="PF00107">
    <property type="entry name" value="ADH_zinc_N"/>
    <property type="match status" value="1"/>
</dbReference>
<accession>A0A2W0H6D4</accession>
<proteinExistence type="predicted"/>
<name>A0A2W0H6D4_9BACI</name>
<comment type="caution">
    <text evidence="2">The sequence shown here is derived from an EMBL/GenBank/DDBJ whole genome shotgun (WGS) entry which is preliminary data.</text>
</comment>
<dbReference type="InterPro" id="IPR020843">
    <property type="entry name" value="ER"/>
</dbReference>
<dbReference type="PANTHER" id="PTHR45033">
    <property type="match status" value="1"/>
</dbReference>
<dbReference type="Gene3D" id="3.90.180.10">
    <property type="entry name" value="Medium-chain alcohol dehydrogenases, catalytic domain"/>
    <property type="match status" value="1"/>
</dbReference>
<dbReference type="Proteomes" id="UP000248066">
    <property type="component" value="Unassembled WGS sequence"/>
</dbReference>
<feature type="domain" description="Enoyl reductase (ER)" evidence="1">
    <location>
        <begin position="10"/>
        <end position="331"/>
    </location>
</feature>
<keyword evidence="3" id="KW-1185">Reference proteome</keyword>
<evidence type="ECO:0000313" key="3">
    <source>
        <dbReference type="Proteomes" id="UP000248066"/>
    </source>
</evidence>
<protein>
    <submittedName>
        <fullName evidence="2">Alcohol dehydrogenase</fullName>
    </submittedName>
</protein>
<dbReference type="GO" id="GO:0016491">
    <property type="term" value="F:oxidoreductase activity"/>
    <property type="evidence" value="ECO:0007669"/>
    <property type="project" value="InterPro"/>
</dbReference>
<dbReference type="EMBL" id="PDOF01000001">
    <property type="protein sequence ID" value="PYZ97424.1"/>
    <property type="molecule type" value="Genomic_DNA"/>
</dbReference>
<evidence type="ECO:0000259" key="1">
    <source>
        <dbReference type="SMART" id="SM00829"/>
    </source>
</evidence>
<dbReference type="SUPFAM" id="SSF50129">
    <property type="entry name" value="GroES-like"/>
    <property type="match status" value="1"/>
</dbReference>
<organism evidence="2 3">
    <name type="scientific">Alteribacter lacisalsi</name>
    <dbReference type="NCBI Taxonomy" id="2045244"/>
    <lineage>
        <taxon>Bacteria</taxon>
        <taxon>Bacillati</taxon>
        <taxon>Bacillota</taxon>
        <taxon>Bacilli</taxon>
        <taxon>Bacillales</taxon>
        <taxon>Bacillaceae</taxon>
        <taxon>Alteribacter</taxon>
    </lineage>
</organism>
<gene>
    <name evidence="2" type="ORF">CR205_02155</name>
</gene>
<sequence length="336" mass="36091">MKAVVLKETGGPDKLTYEEVPVPEPGQGEVVIRLKNAALNRRDVFITYGLYPGMNLPSVLGADGAGVVSAIGEGVTDWHKDDEVVINPGLSWGDNPAHNGPDFHILGMPTDGTYAEYVKVPAEQVYRKPEYLSWEEAAALPLAALTAYRAVVTRGQVKEGETVFIPGIGSGVAMFALQIAKAHGAEVYVSSGSYEKLAQARELGAAGGVNYKTEGYVKQLKKEMAGADLCIDGVGGESFNDLISLAKPAGRIVNFGATTGPVPELMLPKLFFKHLDFRGTTMGSPEDFSSMLAFFTENDIRPVVDRVFGLEEAVEAQKHMEEGRQFGKIVLDIPGD</sequence>
<dbReference type="InterPro" id="IPR011032">
    <property type="entry name" value="GroES-like_sf"/>
</dbReference>